<protein>
    <submittedName>
        <fullName evidence="2">Uncharacterized protein</fullName>
    </submittedName>
</protein>
<gene>
    <name evidence="2" type="ORF">FB45DRAFT_1017522</name>
</gene>
<accession>A0AAD7CIS4</accession>
<feature type="region of interest" description="Disordered" evidence="1">
    <location>
        <begin position="1"/>
        <end position="20"/>
    </location>
</feature>
<keyword evidence="3" id="KW-1185">Reference proteome</keyword>
<feature type="compositionally biased region" description="Polar residues" evidence="1">
    <location>
        <begin position="1"/>
        <end position="14"/>
    </location>
</feature>
<comment type="caution">
    <text evidence="2">The sequence shown here is derived from an EMBL/GenBank/DDBJ whole genome shotgun (WGS) entry which is preliminary data.</text>
</comment>
<proteinExistence type="predicted"/>
<evidence type="ECO:0000313" key="3">
    <source>
        <dbReference type="Proteomes" id="UP001221142"/>
    </source>
</evidence>
<name>A0AAD7CIS4_9AGAR</name>
<dbReference type="Pfam" id="PF03985">
    <property type="entry name" value="Paf1"/>
    <property type="match status" value="1"/>
</dbReference>
<sequence>MSTKITGHPNQPFATKQKYTENTSSREAQLRDIEASFAACHDEFSLAELRHPNKPNYNLFRFSERPGERPLEVDDPRLDCAILRPMKTEHDSFLSYYLTTDDESALKFKANRRALAPYEVSAEDGDTIFNFVRDYETVKVEQEGAYYKNIERKILLKKKRVNVRLLRFFSYIHE</sequence>
<evidence type="ECO:0000313" key="2">
    <source>
        <dbReference type="EMBL" id="KAJ7650118.1"/>
    </source>
</evidence>
<evidence type="ECO:0000256" key="1">
    <source>
        <dbReference type="SAM" id="MobiDB-lite"/>
    </source>
</evidence>
<dbReference type="InterPro" id="IPR007133">
    <property type="entry name" value="RNA_pol_II-assoc_Paf1"/>
</dbReference>
<dbReference type="GO" id="GO:0006368">
    <property type="term" value="P:transcription elongation by RNA polymerase II"/>
    <property type="evidence" value="ECO:0007669"/>
    <property type="project" value="InterPro"/>
</dbReference>
<dbReference type="AlphaFoldDB" id="A0AAD7CIS4"/>
<dbReference type="EMBL" id="JARKIF010000001">
    <property type="protein sequence ID" value="KAJ7650118.1"/>
    <property type="molecule type" value="Genomic_DNA"/>
</dbReference>
<dbReference type="GO" id="GO:0016593">
    <property type="term" value="C:Cdc73/Paf1 complex"/>
    <property type="evidence" value="ECO:0007669"/>
    <property type="project" value="InterPro"/>
</dbReference>
<organism evidence="2 3">
    <name type="scientific">Roridomyces roridus</name>
    <dbReference type="NCBI Taxonomy" id="1738132"/>
    <lineage>
        <taxon>Eukaryota</taxon>
        <taxon>Fungi</taxon>
        <taxon>Dikarya</taxon>
        <taxon>Basidiomycota</taxon>
        <taxon>Agaricomycotina</taxon>
        <taxon>Agaricomycetes</taxon>
        <taxon>Agaricomycetidae</taxon>
        <taxon>Agaricales</taxon>
        <taxon>Marasmiineae</taxon>
        <taxon>Mycenaceae</taxon>
        <taxon>Roridomyces</taxon>
    </lineage>
</organism>
<reference evidence="2" key="1">
    <citation type="submission" date="2023-03" db="EMBL/GenBank/DDBJ databases">
        <title>Massive genome expansion in bonnet fungi (Mycena s.s.) driven by repeated elements and novel gene families across ecological guilds.</title>
        <authorList>
            <consortium name="Lawrence Berkeley National Laboratory"/>
            <person name="Harder C.B."/>
            <person name="Miyauchi S."/>
            <person name="Viragh M."/>
            <person name="Kuo A."/>
            <person name="Thoen E."/>
            <person name="Andreopoulos B."/>
            <person name="Lu D."/>
            <person name="Skrede I."/>
            <person name="Drula E."/>
            <person name="Henrissat B."/>
            <person name="Morin E."/>
            <person name="Kohler A."/>
            <person name="Barry K."/>
            <person name="LaButti K."/>
            <person name="Morin E."/>
            <person name="Salamov A."/>
            <person name="Lipzen A."/>
            <person name="Mereny Z."/>
            <person name="Hegedus B."/>
            <person name="Baldrian P."/>
            <person name="Stursova M."/>
            <person name="Weitz H."/>
            <person name="Taylor A."/>
            <person name="Grigoriev I.V."/>
            <person name="Nagy L.G."/>
            <person name="Martin F."/>
            <person name="Kauserud H."/>
        </authorList>
    </citation>
    <scope>NUCLEOTIDE SEQUENCE</scope>
    <source>
        <strain evidence="2">9284</strain>
    </source>
</reference>
<dbReference type="Proteomes" id="UP001221142">
    <property type="component" value="Unassembled WGS sequence"/>
</dbReference>